<feature type="chain" id="PRO_5004210524" evidence="2">
    <location>
        <begin position="28"/>
        <end position="218"/>
    </location>
</feature>
<keyword evidence="4" id="KW-1185">Reference proteome</keyword>
<gene>
    <name evidence="3" type="ordered locus">RPB_3869</name>
</gene>
<reference evidence="3 4" key="1">
    <citation type="submission" date="2006-01" db="EMBL/GenBank/DDBJ databases">
        <title>Complete sequence of Rhodopseudomonas palustris HaA2.</title>
        <authorList>
            <consortium name="US DOE Joint Genome Institute"/>
            <person name="Copeland A."/>
            <person name="Lucas S."/>
            <person name="Lapidus A."/>
            <person name="Barry K."/>
            <person name="Detter J.C."/>
            <person name="Glavina T."/>
            <person name="Hammon N."/>
            <person name="Israni S."/>
            <person name="Pitluck S."/>
            <person name="Chain P."/>
            <person name="Malfatti S."/>
            <person name="Shin M."/>
            <person name="Vergez L."/>
            <person name="Schmutz J."/>
            <person name="Larimer F."/>
            <person name="Land M."/>
            <person name="Hauser L."/>
            <person name="Pelletier D.A."/>
            <person name="Kyrpides N."/>
            <person name="Anderson I."/>
            <person name="Oda Y."/>
            <person name="Harwood C.S."/>
            <person name="Richardson P."/>
        </authorList>
    </citation>
    <scope>NUCLEOTIDE SEQUENCE [LARGE SCALE GENOMIC DNA]</scope>
    <source>
        <strain evidence="3 4">HaA2</strain>
    </source>
</reference>
<evidence type="ECO:0000256" key="1">
    <source>
        <dbReference type="SAM" id="MobiDB-lite"/>
    </source>
</evidence>
<dbReference type="eggNOG" id="ENOG5030V66">
    <property type="taxonomic scope" value="Bacteria"/>
</dbReference>
<evidence type="ECO:0000313" key="3">
    <source>
        <dbReference type="EMBL" id="ABD08562.1"/>
    </source>
</evidence>
<feature type="region of interest" description="Disordered" evidence="1">
    <location>
        <begin position="133"/>
        <end position="186"/>
    </location>
</feature>
<dbReference type="EMBL" id="CP000250">
    <property type="protein sequence ID" value="ABD08562.1"/>
    <property type="molecule type" value="Genomic_DNA"/>
</dbReference>
<feature type="signal peptide" evidence="2">
    <location>
        <begin position="1"/>
        <end position="27"/>
    </location>
</feature>
<dbReference type="Proteomes" id="UP000008809">
    <property type="component" value="Chromosome"/>
</dbReference>
<evidence type="ECO:0000256" key="2">
    <source>
        <dbReference type="SAM" id="SignalP"/>
    </source>
</evidence>
<dbReference type="STRING" id="316058.RPB_3869"/>
<proteinExistence type="predicted"/>
<protein>
    <submittedName>
        <fullName evidence="3">Uncharacterized protein</fullName>
    </submittedName>
</protein>
<name>Q2IT98_RHOP2</name>
<keyword evidence="2" id="KW-0732">Signal</keyword>
<sequence>MTDFRTLTSLHLAIALAATALPSQAQAQWWPSRAPVDYEDCIEKGEKTAEGKDAKAALAAQCDAKFAGRRKPDGGYSYFDFMQNRSFDIAGPNPTAEELRKMDEQYTAFLDQRRKTIIAAAFAAKQQQIAALSQSQPPAEARPVAKPQSAVDKSRPTATKQRQPTDRPRSNDKQRPARATKYACNTDPVSCGWDHLSSGLAAVKTSLFGPAPKKRQAN</sequence>
<feature type="compositionally biased region" description="Basic and acidic residues" evidence="1">
    <location>
        <begin position="163"/>
        <end position="175"/>
    </location>
</feature>
<dbReference type="AlphaFoldDB" id="Q2IT98"/>
<accession>Q2IT98</accession>
<dbReference type="OrthoDB" id="8138403at2"/>
<dbReference type="KEGG" id="rpb:RPB_3869"/>
<evidence type="ECO:0000313" key="4">
    <source>
        <dbReference type="Proteomes" id="UP000008809"/>
    </source>
</evidence>
<organism evidence="3 4">
    <name type="scientific">Rhodopseudomonas palustris (strain HaA2)</name>
    <dbReference type="NCBI Taxonomy" id="316058"/>
    <lineage>
        <taxon>Bacteria</taxon>
        <taxon>Pseudomonadati</taxon>
        <taxon>Pseudomonadota</taxon>
        <taxon>Alphaproteobacteria</taxon>
        <taxon>Hyphomicrobiales</taxon>
        <taxon>Nitrobacteraceae</taxon>
        <taxon>Rhodopseudomonas</taxon>
    </lineage>
</organism>
<dbReference type="RefSeq" id="WP_011442746.1">
    <property type="nucleotide sequence ID" value="NC_007778.1"/>
</dbReference>
<dbReference type="HOGENOM" id="CLU_1266083_0_0_5"/>